<evidence type="ECO:0000256" key="3">
    <source>
        <dbReference type="PIRSR" id="PIRSR613078-1"/>
    </source>
</evidence>
<dbReference type="PIRSF" id="PIRSF000709">
    <property type="entry name" value="6PFK_2-Ptase"/>
    <property type="match status" value="1"/>
</dbReference>
<name>A0A941EFU2_9ACTN</name>
<dbReference type="GO" id="GO:0005737">
    <property type="term" value="C:cytoplasm"/>
    <property type="evidence" value="ECO:0007669"/>
    <property type="project" value="TreeGrafter"/>
</dbReference>
<keyword evidence="6" id="KW-1185">Reference proteome</keyword>
<dbReference type="SUPFAM" id="SSF53254">
    <property type="entry name" value="Phosphoglycerate mutase-like"/>
    <property type="match status" value="1"/>
</dbReference>
<protein>
    <submittedName>
        <fullName evidence="5">Histidine phosphatase family protein</fullName>
    </submittedName>
</protein>
<feature type="binding site" evidence="4">
    <location>
        <position position="61"/>
    </location>
    <ligand>
        <name>substrate</name>
    </ligand>
</feature>
<dbReference type="AlphaFoldDB" id="A0A941EFU2"/>
<dbReference type="EMBL" id="JAGSOG010000003">
    <property type="protein sequence ID" value="MBR7831860.1"/>
    <property type="molecule type" value="Genomic_DNA"/>
</dbReference>
<evidence type="ECO:0000313" key="6">
    <source>
        <dbReference type="Proteomes" id="UP000675781"/>
    </source>
</evidence>
<dbReference type="Proteomes" id="UP000675781">
    <property type="component" value="Unassembled WGS sequence"/>
</dbReference>
<dbReference type="InterPro" id="IPR029033">
    <property type="entry name" value="His_PPase_superfam"/>
</dbReference>
<reference evidence="5" key="1">
    <citation type="submission" date="2021-04" db="EMBL/GenBank/DDBJ databases">
        <title>Genome based classification of Actinospica acidithermotolerans sp. nov., an actinobacterium isolated from an Indonesian hot spring.</title>
        <authorList>
            <person name="Kusuma A.B."/>
            <person name="Putra K.E."/>
            <person name="Nafisah S."/>
            <person name="Loh J."/>
            <person name="Nouioui I."/>
            <person name="Goodfellow M."/>
        </authorList>
    </citation>
    <scope>NUCLEOTIDE SEQUENCE</scope>
    <source>
        <strain evidence="5">CSCA 57</strain>
    </source>
</reference>
<dbReference type="CDD" id="cd07067">
    <property type="entry name" value="HP_PGM_like"/>
    <property type="match status" value="1"/>
</dbReference>
<keyword evidence="2" id="KW-0413">Isomerase</keyword>
<dbReference type="RefSeq" id="WP_212526393.1">
    <property type="nucleotide sequence ID" value="NZ_JAGSOG010000003.1"/>
</dbReference>
<sequence length="199" mass="21749">MFDFETVYLARHGQTEWNVEGRRQGRLDSPLTPTGLAQARRNAEDARAEPIDALFCSPMGRARTTAEVFAAALGLAAQVVEELAEVDHGRLSGLVRAQVEAGWPGFEQARARDKYFCRFPDGESYADADARAARALEAIAGSGARRPLLVSHEMIGRMLLKNLAGLSRTEALALSHPSDLVYKVRPDRREFVALSPATA</sequence>
<evidence type="ECO:0000256" key="1">
    <source>
        <dbReference type="ARBA" id="ARBA00023152"/>
    </source>
</evidence>
<dbReference type="Pfam" id="PF00300">
    <property type="entry name" value="His_Phos_1"/>
    <property type="match status" value="1"/>
</dbReference>
<evidence type="ECO:0000313" key="5">
    <source>
        <dbReference type="EMBL" id="MBR7831860.1"/>
    </source>
</evidence>
<dbReference type="InterPro" id="IPR013078">
    <property type="entry name" value="His_Pase_superF_clade-1"/>
</dbReference>
<dbReference type="SMART" id="SM00855">
    <property type="entry name" value="PGAM"/>
    <property type="match status" value="1"/>
</dbReference>
<accession>A0A941EFU2</accession>
<proteinExistence type="predicted"/>
<dbReference type="PANTHER" id="PTHR48100">
    <property type="entry name" value="BROAD-SPECIFICITY PHOSPHATASE YOR283W-RELATED"/>
    <property type="match status" value="1"/>
</dbReference>
<organism evidence="5 6">
    <name type="scientific">Actinospica durhamensis</name>
    <dbReference type="NCBI Taxonomy" id="1508375"/>
    <lineage>
        <taxon>Bacteria</taxon>
        <taxon>Bacillati</taxon>
        <taxon>Actinomycetota</taxon>
        <taxon>Actinomycetes</taxon>
        <taxon>Catenulisporales</taxon>
        <taxon>Actinospicaceae</taxon>
        <taxon>Actinospica</taxon>
    </lineage>
</organism>
<feature type="binding site" evidence="4">
    <location>
        <begin position="11"/>
        <end position="18"/>
    </location>
    <ligand>
        <name>substrate</name>
    </ligand>
</feature>
<feature type="active site" description="Proton donor/acceptor" evidence="3">
    <location>
        <position position="85"/>
    </location>
</feature>
<dbReference type="PROSITE" id="PS00175">
    <property type="entry name" value="PG_MUTASE"/>
    <property type="match status" value="1"/>
</dbReference>
<comment type="caution">
    <text evidence="5">The sequence shown here is derived from an EMBL/GenBank/DDBJ whole genome shotgun (WGS) entry which is preliminary data.</text>
</comment>
<keyword evidence="1" id="KW-0324">Glycolysis</keyword>
<gene>
    <name evidence="5" type="ORF">KDL01_01225</name>
</gene>
<feature type="active site" description="Tele-phosphohistidine intermediate" evidence="3">
    <location>
        <position position="12"/>
    </location>
</feature>
<dbReference type="InterPro" id="IPR001345">
    <property type="entry name" value="PG/BPGM_mutase_AS"/>
</dbReference>
<evidence type="ECO:0000256" key="4">
    <source>
        <dbReference type="PIRSR" id="PIRSR613078-2"/>
    </source>
</evidence>
<dbReference type="PANTHER" id="PTHR48100:SF1">
    <property type="entry name" value="HISTIDINE PHOSPHATASE FAMILY PROTEIN-RELATED"/>
    <property type="match status" value="1"/>
</dbReference>
<evidence type="ECO:0000256" key="2">
    <source>
        <dbReference type="ARBA" id="ARBA00023235"/>
    </source>
</evidence>
<dbReference type="GO" id="GO:0016791">
    <property type="term" value="F:phosphatase activity"/>
    <property type="evidence" value="ECO:0007669"/>
    <property type="project" value="TreeGrafter"/>
</dbReference>
<dbReference type="InterPro" id="IPR050275">
    <property type="entry name" value="PGM_Phosphatase"/>
</dbReference>
<dbReference type="Gene3D" id="3.40.50.1240">
    <property type="entry name" value="Phosphoglycerate mutase-like"/>
    <property type="match status" value="1"/>
</dbReference>